<keyword evidence="1" id="KW-0812">Transmembrane</keyword>
<organism evidence="2 3">
    <name type="scientific">Pseudoalteromonas prydzensis</name>
    <dbReference type="NCBI Taxonomy" id="182141"/>
    <lineage>
        <taxon>Bacteria</taxon>
        <taxon>Pseudomonadati</taxon>
        <taxon>Pseudomonadota</taxon>
        <taxon>Gammaproteobacteria</taxon>
        <taxon>Alteromonadales</taxon>
        <taxon>Pseudoalteromonadaceae</taxon>
        <taxon>Pseudoalteromonas</taxon>
    </lineage>
</organism>
<gene>
    <name evidence="2" type="ORF">EI167_08565</name>
</gene>
<feature type="transmembrane region" description="Helical" evidence="1">
    <location>
        <begin position="128"/>
        <end position="150"/>
    </location>
</feature>
<dbReference type="Proteomes" id="UP000707245">
    <property type="component" value="Unassembled WGS sequence"/>
</dbReference>
<keyword evidence="3" id="KW-1185">Reference proteome</keyword>
<name>A0ABR9FL30_9GAMM</name>
<keyword evidence="1" id="KW-1133">Transmembrane helix</keyword>
<dbReference type="RefSeq" id="WP_192541435.1">
    <property type="nucleotide sequence ID" value="NZ_JBQELX010000030.1"/>
</dbReference>
<reference evidence="2 3" key="1">
    <citation type="submission" date="2020-07" db="EMBL/GenBank/DDBJ databases">
        <title>Halophilic bacteria isolated from french cheeses.</title>
        <authorList>
            <person name="Kothe C.I."/>
            <person name="Farah-Kraiem B."/>
            <person name="Renault P."/>
            <person name="Dridi B."/>
        </authorList>
    </citation>
    <scope>NUCLEOTIDE SEQUENCE [LARGE SCALE GENOMIC DNA]</scope>
    <source>
        <strain evidence="2 3">FME14</strain>
    </source>
</reference>
<comment type="caution">
    <text evidence="2">The sequence shown here is derived from an EMBL/GenBank/DDBJ whole genome shotgun (WGS) entry which is preliminary data.</text>
</comment>
<proteinExistence type="predicted"/>
<evidence type="ECO:0000313" key="2">
    <source>
        <dbReference type="EMBL" id="MBE0457502.1"/>
    </source>
</evidence>
<evidence type="ECO:0008006" key="4">
    <source>
        <dbReference type="Google" id="ProtNLM"/>
    </source>
</evidence>
<feature type="transmembrane region" description="Helical" evidence="1">
    <location>
        <begin position="97"/>
        <end position="116"/>
    </location>
</feature>
<feature type="transmembrane region" description="Helical" evidence="1">
    <location>
        <begin position="39"/>
        <end position="61"/>
    </location>
</feature>
<feature type="transmembrane region" description="Helical" evidence="1">
    <location>
        <begin position="67"/>
        <end position="88"/>
    </location>
</feature>
<evidence type="ECO:0000256" key="1">
    <source>
        <dbReference type="SAM" id="Phobius"/>
    </source>
</evidence>
<protein>
    <recommendedName>
        <fullName evidence="4">Membrane protein triplicated sequence</fullName>
    </recommendedName>
</protein>
<feature type="transmembrane region" description="Helical" evidence="1">
    <location>
        <begin position="6"/>
        <end position="32"/>
    </location>
</feature>
<keyword evidence="1" id="KW-0472">Membrane</keyword>
<dbReference type="EMBL" id="RRZA01000021">
    <property type="protein sequence ID" value="MBE0457502.1"/>
    <property type="molecule type" value="Genomic_DNA"/>
</dbReference>
<accession>A0ABR9FL30</accession>
<sequence>MYLTEHFGLSLGALVVWGFMMAFFFNLFLWFADLKRDKVLLITSFVTFISYFVSDHLFTWFENSGIYLQWALYDIATLSLILAGAFIVKASLKSPAFVYVVIGLLANTFLFFFMYYDLHIIENTNPWILWDIYSFGVNIVDFTMIVALIVDRDILGLIKLKNGIKALFKGQQVKHTA</sequence>
<evidence type="ECO:0000313" key="3">
    <source>
        <dbReference type="Proteomes" id="UP000707245"/>
    </source>
</evidence>